<feature type="region of interest" description="Disordered" evidence="1">
    <location>
        <begin position="1"/>
        <end position="61"/>
    </location>
</feature>
<dbReference type="EMBL" id="JAFBMS010000006">
    <property type="protein sequence ID" value="KAG9351921.1"/>
    <property type="molecule type" value="Genomic_DNA"/>
</dbReference>
<reference evidence="2" key="1">
    <citation type="thesis" date="2021" institute="BYU ScholarsArchive" country="Provo, UT, USA">
        <title>Applications of and Algorithms for Genome Assembly and Genomic Analyses with an Emphasis on Marine Teleosts.</title>
        <authorList>
            <person name="Pickett B.D."/>
        </authorList>
    </citation>
    <scope>NUCLEOTIDE SEQUENCE</scope>
    <source>
        <strain evidence="2">HI-2016</strain>
    </source>
</reference>
<evidence type="ECO:0000313" key="2">
    <source>
        <dbReference type="EMBL" id="KAG9351921.1"/>
    </source>
</evidence>
<evidence type="ECO:0000313" key="3">
    <source>
        <dbReference type="Proteomes" id="UP000824540"/>
    </source>
</evidence>
<protein>
    <submittedName>
        <fullName evidence="2">Uncharacterized protein</fullName>
    </submittedName>
</protein>
<gene>
    <name evidence="2" type="ORF">JZ751_023172</name>
</gene>
<sequence length="61" mass="6893">MCNLEAVASHVAPKTAPDKNQQEGFPERKEPESMKQQAEGQLFSMDDHITREERSLYGLTS</sequence>
<feature type="compositionally biased region" description="Basic and acidic residues" evidence="1">
    <location>
        <begin position="45"/>
        <end position="55"/>
    </location>
</feature>
<organism evidence="2 3">
    <name type="scientific">Albula glossodonta</name>
    <name type="common">roundjaw bonefish</name>
    <dbReference type="NCBI Taxonomy" id="121402"/>
    <lineage>
        <taxon>Eukaryota</taxon>
        <taxon>Metazoa</taxon>
        <taxon>Chordata</taxon>
        <taxon>Craniata</taxon>
        <taxon>Vertebrata</taxon>
        <taxon>Euteleostomi</taxon>
        <taxon>Actinopterygii</taxon>
        <taxon>Neopterygii</taxon>
        <taxon>Teleostei</taxon>
        <taxon>Albuliformes</taxon>
        <taxon>Albulidae</taxon>
        <taxon>Albula</taxon>
    </lineage>
</organism>
<accession>A0A8T2PKY4</accession>
<feature type="compositionally biased region" description="Basic and acidic residues" evidence="1">
    <location>
        <begin position="16"/>
        <end position="33"/>
    </location>
</feature>
<name>A0A8T2PKY4_9TELE</name>
<dbReference type="AlphaFoldDB" id="A0A8T2PKY4"/>
<comment type="caution">
    <text evidence="2">The sequence shown here is derived from an EMBL/GenBank/DDBJ whole genome shotgun (WGS) entry which is preliminary data.</text>
</comment>
<dbReference type="Proteomes" id="UP000824540">
    <property type="component" value="Unassembled WGS sequence"/>
</dbReference>
<evidence type="ECO:0000256" key="1">
    <source>
        <dbReference type="SAM" id="MobiDB-lite"/>
    </source>
</evidence>
<keyword evidence="3" id="KW-1185">Reference proteome</keyword>
<proteinExistence type="predicted"/>